<dbReference type="Gene3D" id="3.20.10.10">
    <property type="entry name" value="D-amino Acid Aminotransferase, subunit A, domain 2"/>
    <property type="match status" value="1"/>
</dbReference>
<dbReference type="AlphaFoldDB" id="C1AAG3"/>
<dbReference type="PANTHER" id="PTHR42743">
    <property type="entry name" value="AMINO-ACID AMINOTRANSFERASE"/>
    <property type="match status" value="1"/>
</dbReference>
<evidence type="ECO:0000256" key="5">
    <source>
        <dbReference type="ARBA" id="ARBA00009320"/>
    </source>
</evidence>
<dbReference type="KEGG" id="gau:GAU_2719"/>
<evidence type="ECO:0000313" key="11">
    <source>
        <dbReference type="EMBL" id="BAH39761.1"/>
    </source>
</evidence>
<dbReference type="InterPro" id="IPR036038">
    <property type="entry name" value="Aminotransferase-like"/>
</dbReference>
<evidence type="ECO:0000256" key="9">
    <source>
        <dbReference type="ARBA" id="ARBA00048798"/>
    </source>
</evidence>
<dbReference type="GO" id="GO:0052654">
    <property type="term" value="F:L-leucine-2-oxoglutarate transaminase activity"/>
    <property type="evidence" value="ECO:0007669"/>
    <property type="project" value="RHEA"/>
</dbReference>
<dbReference type="GO" id="GO:0052655">
    <property type="term" value="F:L-valine-2-oxoglutarate transaminase activity"/>
    <property type="evidence" value="ECO:0007669"/>
    <property type="project" value="RHEA"/>
</dbReference>
<dbReference type="GO" id="GO:0008652">
    <property type="term" value="P:amino acid biosynthetic process"/>
    <property type="evidence" value="ECO:0007669"/>
    <property type="project" value="UniProtKB-ARBA"/>
</dbReference>
<protein>
    <recommendedName>
        <fullName evidence="6">branched-chain-amino-acid transaminase</fullName>
        <ecNumber evidence="6">2.6.1.42</ecNumber>
    </recommendedName>
</protein>
<comment type="pathway">
    <text evidence="4">Amino-acid biosynthesis; L-leucine biosynthesis; L-leucine from 3-methyl-2-oxobutanoate: step 4/4.</text>
</comment>
<reference evidence="12" key="1">
    <citation type="submission" date="2006-03" db="EMBL/GenBank/DDBJ databases">
        <title>Complete genome sequence of Gemmatimonas aurantiaca T-27 that represents a novel phylum Gemmatimonadetes.</title>
        <authorList>
            <person name="Takasaki K."/>
            <person name="Ichikawa N."/>
            <person name="Miura H."/>
            <person name="Matsushita S."/>
            <person name="Watanabe Y."/>
            <person name="Oguchi A."/>
            <person name="Ankai A."/>
            <person name="Yashiro I."/>
            <person name="Takahashi M."/>
            <person name="Terui Y."/>
            <person name="Fukui S."/>
            <person name="Yokoyama H."/>
            <person name="Tanikawa S."/>
            <person name="Hanada S."/>
            <person name="Kamagata Y."/>
            <person name="Fujita N."/>
        </authorList>
    </citation>
    <scope>NUCLEOTIDE SEQUENCE [LARGE SCALE GENOMIC DNA]</scope>
    <source>
        <strain evidence="12">T-27 / DSM 14586 / JCM 11422 / NBRC 100505</strain>
    </source>
</reference>
<dbReference type="HOGENOM" id="CLU_020844_4_1_0"/>
<dbReference type="CDD" id="cd01558">
    <property type="entry name" value="D-AAT_like"/>
    <property type="match status" value="1"/>
</dbReference>
<evidence type="ECO:0000256" key="10">
    <source>
        <dbReference type="ARBA" id="ARBA00049229"/>
    </source>
</evidence>
<dbReference type="SUPFAM" id="SSF56752">
    <property type="entry name" value="D-aminoacid aminotransferase-like PLP-dependent enzymes"/>
    <property type="match status" value="1"/>
</dbReference>
<dbReference type="InterPro" id="IPR043131">
    <property type="entry name" value="BCAT-like_N"/>
</dbReference>
<keyword evidence="12" id="KW-1185">Reference proteome</keyword>
<evidence type="ECO:0000256" key="7">
    <source>
        <dbReference type="ARBA" id="ARBA00022898"/>
    </source>
</evidence>
<evidence type="ECO:0000313" key="12">
    <source>
        <dbReference type="Proteomes" id="UP000002209"/>
    </source>
</evidence>
<evidence type="ECO:0000256" key="6">
    <source>
        <dbReference type="ARBA" id="ARBA00013053"/>
    </source>
</evidence>
<dbReference type="EC" id="2.6.1.42" evidence="6"/>
<accession>C1AAG3</accession>
<dbReference type="eggNOG" id="COG0115">
    <property type="taxonomic scope" value="Bacteria"/>
</dbReference>
<comment type="catalytic activity">
    <reaction evidence="8">
        <text>L-valine + 2-oxoglutarate = 3-methyl-2-oxobutanoate + L-glutamate</text>
        <dbReference type="Rhea" id="RHEA:24813"/>
        <dbReference type="ChEBI" id="CHEBI:11851"/>
        <dbReference type="ChEBI" id="CHEBI:16810"/>
        <dbReference type="ChEBI" id="CHEBI:29985"/>
        <dbReference type="ChEBI" id="CHEBI:57762"/>
        <dbReference type="EC" id="2.6.1.42"/>
    </reaction>
</comment>
<comment type="catalytic activity">
    <reaction evidence="10">
        <text>L-leucine + 2-oxoglutarate = 4-methyl-2-oxopentanoate + L-glutamate</text>
        <dbReference type="Rhea" id="RHEA:18321"/>
        <dbReference type="ChEBI" id="CHEBI:16810"/>
        <dbReference type="ChEBI" id="CHEBI:17865"/>
        <dbReference type="ChEBI" id="CHEBI:29985"/>
        <dbReference type="ChEBI" id="CHEBI:57427"/>
        <dbReference type="EC" id="2.6.1.42"/>
    </reaction>
</comment>
<dbReference type="Pfam" id="PF01063">
    <property type="entry name" value="Aminotran_4"/>
    <property type="match status" value="1"/>
</dbReference>
<comment type="cofactor">
    <cofactor evidence="1">
        <name>pyridoxal 5'-phosphate</name>
        <dbReference type="ChEBI" id="CHEBI:597326"/>
    </cofactor>
</comment>
<evidence type="ECO:0000256" key="1">
    <source>
        <dbReference type="ARBA" id="ARBA00001933"/>
    </source>
</evidence>
<dbReference type="Proteomes" id="UP000002209">
    <property type="component" value="Chromosome"/>
</dbReference>
<organism evidence="11 12">
    <name type="scientific">Gemmatimonas aurantiaca (strain DSM 14586 / JCM 11422 / NBRC 100505 / T-27)</name>
    <dbReference type="NCBI Taxonomy" id="379066"/>
    <lineage>
        <taxon>Bacteria</taxon>
        <taxon>Pseudomonadati</taxon>
        <taxon>Gemmatimonadota</taxon>
        <taxon>Gemmatimonadia</taxon>
        <taxon>Gemmatimonadales</taxon>
        <taxon>Gemmatimonadaceae</taxon>
        <taxon>Gemmatimonas</taxon>
    </lineage>
</organism>
<dbReference type="NCBIfam" id="NF005209">
    <property type="entry name" value="PRK06680.1"/>
    <property type="match status" value="1"/>
</dbReference>
<comment type="pathway">
    <text evidence="3">Amino-acid biosynthesis; L-valine biosynthesis; L-valine from pyruvate: step 4/4.</text>
</comment>
<comment type="similarity">
    <text evidence="5">Belongs to the class-IV pyridoxal-phosphate-dependent aminotransferase family.</text>
</comment>
<dbReference type="InterPro" id="IPR043132">
    <property type="entry name" value="BCAT-like_C"/>
</dbReference>
<dbReference type="InterPro" id="IPR050571">
    <property type="entry name" value="Class-IV_PLP-Dep_Aminotrnsfr"/>
</dbReference>
<evidence type="ECO:0000256" key="4">
    <source>
        <dbReference type="ARBA" id="ARBA00005072"/>
    </source>
</evidence>
<proteinExistence type="inferred from homology"/>
<dbReference type="EMBL" id="AP009153">
    <property type="protein sequence ID" value="BAH39761.1"/>
    <property type="molecule type" value="Genomic_DNA"/>
</dbReference>
<gene>
    <name evidence="11" type="ordered locus">GAU_2719</name>
</gene>
<comment type="catalytic activity">
    <reaction evidence="9">
        <text>L-isoleucine + 2-oxoglutarate = (S)-3-methyl-2-oxopentanoate + L-glutamate</text>
        <dbReference type="Rhea" id="RHEA:24801"/>
        <dbReference type="ChEBI" id="CHEBI:16810"/>
        <dbReference type="ChEBI" id="CHEBI:29985"/>
        <dbReference type="ChEBI" id="CHEBI:35146"/>
        <dbReference type="ChEBI" id="CHEBI:58045"/>
        <dbReference type="EC" id="2.6.1.42"/>
    </reaction>
</comment>
<dbReference type="FunFam" id="3.20.10.10:FF:000002">
    <property type="entry name" value="D-alanine aminotransferase"/>
    <property type="match status" value="1"/>
</dbReference>
<dbReference type="GO" id="GO:0005829">
    <property type="term" value="C:cytosol"/>
    <property type="evidence" value="ECO:0007669"/>
    <property type="project" value="TreeGrafter"/>
</dbReference>
<dbReference type="GO" id="GO:0052656">
    <property type="term" value="F:L-isoleucine-2-oxoglutarate transaminase activity"/>
    <property type="evidence" value="ECO:0007669"/>
    <property type="project" value="RHEA"/>
</dbReference>
<evidence type="ECO:0000256" key="2">
    <source>
        <dbReference type="ARBA" id="ARBA00004824"/>
    </source>
</evidence>
<comment type="pathway">
    <text evidence="2">Amino-acid biosynthesis; L-isoleucine biosynthesis; L-isoleucine from 2-oxobutanoate: step 4/4.</text>
</comment>
<keyword evidence="11" id="KW-0032">Aminotransferase</keyword>
<evidence type="ECO:0000256" key="8">
    <source>
        <dbReference type="ARBA" id="ARBA00048212"/>
    </source>
</evidence>
<dbReference type="PANTHER" id="PTHR42743:SF11">
    <property type="entry name" value="AMINODEOXYCHORISMATE LYASE"/>
    <property type="match status" value="1"/>
</dbReference>
<dbReference type="InterPro" id="IPR001544">
    <property type="entry name" value="Aminotrans_IV"/>
</dbReference>
<sequence length="302" mass="32566">MHPGASFRRGPCHVISPVSVMRTCWINGQFVPESEAKLSIFDRGVLFGDGVYEVAAVFQGRLLDADLHLARLTRSLGEIGMPAPASNDTLLEVMQSLATTNGIDEGLVYLQVTRGEAERDFPFPTTVKPSVFAYARPKKLSDDPNAAGVAVHVVPDLRWARCDIKSTSMLAQVLAKQAARAAGTFEAMMQEDGLVTEGGSSTLWIVKDGVTYTRPLSSDILAGITRDVAIALAIDVSMPLVQRAFTVDQAVAADECFLTSATSFVLPITRIDDTVVGNGTPGPVTQRLREAYLDRARRLTTV</sequence>
<dbReference type="STRING" id="379066.GAU_2719"/>
<evidence type="ECO:0000256" key="3">
    <source>
        <dbReference type="ARBA" id="ARBA00004931"/>
    </source>
</evidence>
<dbReference type="Gene3D" id="3.30.470.10">
    <property type="match status" value="1"/>
</dbReference>
<keyword evidence="11" id="KW-0808">Transferase</keyword>
<name>C1AAG3_GEMAT</name>
<keyword evidence="7" id="KW-0663">Pyridoxal phosphate</keyword>
<dbReference type="GO" id="GO:0046394">
    <property type="term" value="P:carboxylic acid biosynthetic process"/>
    <property type="evidence" value="ECO:0007669"/>
    <property type="project" value="UniProtKB-ARBA"/>
</dbReference>